<evidence type="ECO:0000256" key="8">
    <source>
        <dbReference type="PIRSR" id="PIRSR038928-2"/>
    </source>
</evidence>
<reference evidence="10" key="1">
    <citation type="submission" date="2021-07" db="EMBL/GenBank/DDBJ databases">
        <authorList>
            <person name="Branca A.L. A."/>
        </authorList>
    </citation>
    <scope>NUCLEOTIDE SEQUENCE</scope>
</reference>
<dbReference type="GO" id="GO:0020037">
    <property type="term" value="F:heme binding"/>
    <property type="evidence" value="ECO:0007669"/>
    <property type="project" value="InterPro"/>
</dbReference>
<dbReference type="GO" id="GO:0004096">
    <property type="term" value="F:catalase activity"/>
    <property type="evidence" value="ECO:0007669"/>
    <property type="project" value="UniProtKB-EC"/>
</dbReference>
<evidence type="ECO:0000313" key="10">
    <source>
        <dbReference type="EMBL" id="CAG8908483.1"/>
    </source>
</evidence>
<feature type="binding site" description="axial binding residue" evidence="8">
    <location>
        <position position="390"/>
    </location>
    <ligand>
        <name>heme</name>
        <dbReference type="ChEBI" id="CHEBI:30413"/>
    </ligand>
    <ligandPart>
        <name>Fe</name>
        <dbReference type="ChEBI" id="CHEBI:18248"/>
    </ligandPart>
</feature>
<dbReference type="GO" id="GO:0005777">
    <property type="term" value="C:peroxisome"/>
    <property type="evidence" value="ECO:0007669"/>
    <property type="project" value="TreeGrafter"/>
</dbReference>
<evidence type="ECO:0000259" key="9">
    <source>
        <dbReference type="SMART" id="SM01060"/>
    </source>
</evidence>
<dbReference type="Proteomes" id="UP001154252">
    <property type="component" value="Unassembled WGS sequence"/>
</dbReference>
<keyword evidence="4 8" id="KW-0479">Metal-binding</keyword>
<dbReference type="InterPro" id="IPR024708">
    <property type="entry name" value="Catalase_AS"/>
</dbReference>
<dbReference type="GO" id="GO:0005739">
    <property type="term" value="C:mitochondrion"/>
    <property type="evidence" value="ECO:0007669"/>
    <property type="project" value="TreeGrafter"/>
</dbReference>
<evidence type="ECO:0000256" key="3">
    <source>
        <dbReference type="ARBA" id="ARBA00022617"/>
    </source>
</evidence>
<organism evidence="10 11">
    <name type="scientific">Penicillium egyptiacum</name>
    <dbReference type="NCBI Taxonomy" id="1303716"/>
    <lineage>
        <taxon>Eukaryota</taxon>
        <taxon>Fungi</taxon>
        <taxon>Dikarya</taxon>
        <taxon>Ascomycota</taxon>
        <taxon>Pezizomycotina</taxon>
        <taxon>Eurotiomycetes</taxon>
        <taxon>Eurotiomycetidae</taxon>
        <taxon>Eurotiales</taxon>
        <taxon>Aspergillaceae</taxon>
        <taxon>Penicillium</taxon>
    </lineage>
</organism>
<keyword evidence="11" id="KW-1185">Reference proteome</keyword>
<name>A0A9W4KJX5_9EURO</name>
<dbReference type="PANTHER" id="PTHR11465:SF13">
    <property type="entry name" value="CATALASE (EUROFUNG)"/>
    <property type="match status" value="1"/>
</dbReference>
<dbReference type="InterPro" id="IPR018028">
    <property type="entry name" value="Catalase"/>
</dbReference>
<keyword evidence="3 8" id="KW-0349">Heme</keyword>
<comment type="caution">
    <text evidence="10">The sequence shown here is derived from an EMBL/GenBank/DDBJ whole genome shotgun (WGS) entry which is preliminary data.</text>
</comment>
<evidence type="ECO:0000313" key="11">
    <source>
        <dbReference type="Proteomes" id="UP001154252"/>
    </source>
</evidence>
<dbReference type="PRINTS" id="PR00067">
    <property type="entry name" value="CATALASE"/>
</dbReference>
<dbReference type="SMART" id="SM01060">
    <property type="entry name" value="Catalase"/>
    <property type="match status" value="1"/>
</dbReference>
<keyword evidence="5" id="KW-0560">Oxidoreductase</keyword>
<keyword evidence="7" id="KW-0376">Hydrogen peroxide</keyword>
<comment type="similarity">
    <text evidence="1">Belongs to the catalase family.</text>
</comment>
<dbReference type="OrthoDB" id="6880011at2759"/>
<dbReference type="InterPro" id="IPR010582">
    <property type="entry name" value="Catalase_immune_responsive"/>
</dbReference>
<evidence type="ECO:0000256" key="6">
    <source>
        <dbReference type="ARBA" id="ARBA00023004"/>
    </source>
</evidence>
<dbReference type="Pfam" id="PF06628">
    <property type="entry name" value="Catalase-rel"/>
    <property type="match status" value="1"/>
</dbReference>
<dbReference type="Pfam" id="PF00199">
    <property type="entry name" value="Catalase"/>
    <property type="match status" value="1"/>
</dbReference>
<dbReference type="PIRSF" id="PIRSF038928">
    <property type="entry name" value="Catalase_clade1-3"/>
    <property type="match status" value="1"/>
</dbReference>
<dbReference type="InterPro" id="IPR020835">
    <property type="entry name" value="Catalase_sf"/>
</dbReference>
<dbReference type="PANTHER" id="PTHR11465">
    <property type="entry name" value="CATALASE"/>
    <property type="match status" value="1"/>
</dbReference>
<dbReference type="SUPFAM" id="SSF56634">
    <property type="entry name" value="Heme-dependent catalase-like"/>
    <property type="match status" value="1"/>
</dbReference>
<evidence type="ECO:0000256" key="5">
    <source>
        <dbReference type="ARBA" id="ARBA00023002"/>
    </source>
</evidence>
<dbReference type="EMBL" id="CAJVRC010000892">
    <property type="protein sequence ID" value="CAG8908483.1"/>
    <property type="molecule type" value="Genomic_DNA"/>
</dbReference>
<dbReference type="InterPro" id="IPR011614">
    <property type="entry name" value="Catalase_core"/>
</dbReference>
<dbReference type="GO" id="GO:0042542">
    <property type="term" value="P:response to hydrogen peroxide"/>
    <property type="evidence" value="ECO:0007669"/>
    <property type="project" value="TreeGrafter"/>
</dbReference>
<dbReference type="FunFam" id="2.40.180.10:FF:000014">
    <property type="entry name" value="Catalase (Eurofung)"/>
    <property type="match status" value="1"/>
</dbReference>
<accession>A0A9W4KJX5</accession>
<keyword evidence="2" id="KW-0575">Peroxidase</keyword>
<keyword evidence="6 8" id="KW-0408">Iron</keyword>
<evidence type="ECO:0000256" key="2">
    <source>
        <dbReference type="ARBA" id="ARBA00022559"/>
    </source>
</evidence>
<dbReference type="PROSITE" id="PS51402">
    <property type="entry name" value="CATALASE_3"/>
    <property type="match status" value="1"/>
</dbReference>
<dbReference type="InterPro" id="IPR024711">
    <property type="entry name" value="Catalase_clade1/3"/>
</dbReference>
<dbReference type="GO" id="GO:0046872">
    <property type="term" value="F:metal ion binding"/>
    <property type="evidence" value="ECO:0007669"/>
    <property type="project" value="UniProtKB-KW"/>
</dbReference>
<evidence type="ECO:0000256" key="1">
    <source>
        <dbReference type="ARBA" id="ARBA00005329"/>
    </source>
</evidence>
<dbReference type="PROSITE" id="PS00438">
    <property type="entry name" value="CATALASE_2"/>
    <property type="match status" value="1"/>
</dbReference>
<dbReference type="GO" id="GO:0042744">
    <property type="term" value="P:hydrogen peroxide catabolic process"/>
    <property type="evidence" value="ECO:0007669"/>
    <property type="project" value="UniProtKB-KW"/>
</dbReference>
<sequence length="582" mass="65791">MATHPLQAIGEAVGAAGADPRVLQRSSLFQGANDGPAKTAAKITGVQRIAKRADDGPYFTNNEAIPLPDPAHSKTAGGLPVVSDLFLLQKQQHFNRSKNLERMVHPCGSGAFGFFETTKDMSSLTKANFLRSTNIKTPVFVRFSTVTFGREFPDLARNPRGFAVKFYTGEGNYDVVGLNFPVFFCRDPIQGPDVIRSQYRNPKNFLVDYNSLFDLLANTPEGNHAGMMFFSDHGTPAGWRNQHGYGCHTFKWVNASGKFVYIKYHFLVDTGQKLFNAEEAVKYGGEDPDYSKRDLWSAIEKGERISYTAHVQIMQPDEADPVKLGFDPFDVTKVWPKKQFPLHEFGRLVLNKNPENFHRDVEQAAFSPGSMVPGIEDSPDPLLQFRMFFYRDAQYHRIGINLHQVPVNCPFMASSYSSLNFDGQMRVDANHGMNPQYTPNSFTHKFRPDTAETPYQLADNIVGRKSHFYHEGSPSEYDQPRALYRDVMDEKARAHLHSNTARHLKLVEYTEIQVKYLAQLARIAPEYAKSVYDLLPEKKFDFIEVEQRTGGAERVGKEAKFLPTKETDVLRGLCPMKPVYNV</sequence>
<evidence type="ECO:0000256" key="7">
    <source>
        <dbReference type="ARBA" id="ARBA00023324"/>
    </source>
</evidence>
<comment type="cofactor">
    <cofactor evidence="8">
        <name>heme</name>
        <dbReference type="ChEBI" id="CHEBI:30413"/>
    </cofactor>
</comment>
<dbReference type="AlphaFoldDB" id="A0A9W4KJX5"/>
<evidence type="ECO:0000256" key="4">
    <source>
        <dbReference type="ARBA" id="ARBA00022723"/>
    </source>
</evidence>
<feature type="domain" description="Catalase core" evidence="9">
    <location>
        <begin position="60"/>
        <end position="446"/>
    </location>
</feature>
<protein>
    <recommendedName>
        <fullName evidence="9">Catalase core domain-containing protein</fullName>
    </recommendedName>
</protein>
<gene>
    <name evidence="10" type="ORF">PEGY_LOCUS9249</name>
</gene>
<dbReference type="Gene3D" id="2.40.180.10">
    <property type="entry name" value="Catalase core domain"/>
    <property type="match status" value="1"/>
</dbReference>
<proteinExistence type="inferred from homology"/>